<dbReference type="InterPro" id="IPR047651">
    <property type="entry name" value="ABC2_perm_RbbA"/>
</dbReference>
<evidence type="ECO:0000256" key="2">
    <source>
        <dbReference type="ARBA" id="ARBA00022692"/>
    </source>
</evidence>
<dbReference type="InterPro" id="IPR003439">
    <property type="entry name" value="ABC_transporter-like_ATP-bd"/>
</dbReference>
<dbReference type="AlphaFoldDB" id="A0AAX1URP3"/>
<feature type="domain" description="ABC transporter" evidence="8">
    <location>
        <begin position="5"/>
        <end position="240"/>
    </location>
</feature>
<dbReference type="InterPro" id="IPR047817">
    <property type="entry name" value="ABC2_TM_bact-type"/>
</dbReference>
<dbReference type="SMART" id="SM00382">
    <property type="entry name" value="AAA"/>
    <property type="match status" value="2"/>
</dbReference>
<dbReference type="CDD" id="cd03230">
    <property type="entry name" value="ABC_DR_subfamily_A"/>
    <property type="match status" value="2"/>
</dbReference>
<keyword evidence="4 10" id="KW-0067">ATP-binding</keyword>
<keyword evidence="6 7" id="KW-0472">Membrane</keyword>
<name>A0AAX1URP3_CERSP</name>
<evidence type="ECO:0000259" key="8">
    <source>
        <dbReference type="PROSITE" id="PS50893"/>
    </source>
</evidence>
<protein>
    <submittedName>
        <fullName evidence="10">ATP-binding cassette domain-containing protein</fullName>
    </submittedName>
</protein>
<feature type="transmembrane region" description="Helical" evidence="7">
    <location>
        <begin position="814"/>
        <end position="838"/>
    </location>
</feature>
<feature type="transmembrane region" description="Helical" evidence="7">
    <location>
        <begin position="706"/>
        <end position="729"/>
    </location>
</feature>
<dbReference type="NCBIfam" id="NF033858">
    <property type="entry name" value="ABC2_perm_RbbA"/>
    <property type="match status" value="1"/>
</dbReference>
<proteinExistence type="predicted"/>
<evidence type="ECO:0000313" key="10">
    <source>
        <dbReference type="EMBL" id="RHZ98585.1"/>
    </source>
</evidence>
<dbReference type="InterPro" id="IPR013525">
    <property type="entry name" value="ABC2_TM"/>
</dbReference>
<dbReference type="RefSeq" id="WP_118998988.1">
    <property type="nucleotide sequence ID" value="NZ_QWGP01000001.1"/>
</dbReference>
<organism evidence="10 11">
    <name type="scientific">Cereibacter sphaeroides</name>
    <name type="common">Rhodobacter sphaeroides</name>
    <dbReference type="NCBI Taxonomy" id="1063"/>
    <lineage>
        <taxon>Bacteria</taxon>
        <taxon>Pseudomonadati</taxon>
        <taxon>Pseudomonadota</taxon>
        <taxon>Alphaproteobacteria</taxon>
        <taxon>Rhodobacterales</taxon>
        <taxon>Paracoccaceae</taxon>
        <taxon>Cereibacter</taxon>
    </lineage>
</organism>
<dbReference type="InterPro" id="IPR003593">
    <property type="entry name" value="AAA+_ATPase"/>
</dbReference>
<dbReference type="Pfam" id="PF12698">
    <property type="entry name" value="ABC2_membrane_3"/>
    <property type="match status" value="1"/>
</dbReference>
<evidence type="ECO:0000259" key="9">
    <source>
        <dbReference type="PROSITE" id="PS51012"/>
    </source>
</evidence>
<comment type="caution">
    <text evidence="10">The sequence shown here is derived from an EMBL/GenBank/DDBJ whole genome shotgun (WGS) entry which is preliminary data.</text>
</comment>
<dbReference type="GO" id="GO:0140359">
    <property type="term" value="F:ABC-type transporter activity"/>
    <property type="evidence" value="ECO:0007669"/>
    <property type="project" value="InterPro"/>
</dbReference>
<keyword evidence="2 7" id="KW-0812">Transmembrane</keyword>
<dbReference type="PROSITE" id="PS00211">
    <property type="entry name" value="ABC_TRANSPORTER_1"/>
    <property type="match status" value="1"/>
</dbReference>
<dbReference type="GO" id="GO:0005524">
    <property type="term" value="F:ATP binding"/>
    <property type="evidence" value="ECO:0007669"/>
    <property type="project" value="UniProtKB-KW"/>
</dbReference>
<dbReference type="Pfam" id="PF00005">
    <property type="entry name" value="ABC_tran"/>
    <property type="match status" value="2"/>
</dbReference>
<dbReference type="GO" id="GO:0016020">
    <property type="term" value="C:membrane"/>
    <property type="evidence" value="ECO:0007669"/>
    <property type="project" value="UniProtKB-SubCell"/>
</dbReference>
<dbReference type="SUPFAM" id="SSF52540">
    <property type="entry name" value="P-loop containing nucleoside triphosphate hydrolases"/>
    <property type="match status" value="2"/>
</dbReference>
<evidence type="ECO:0000256" key="3">
    <source>
        <dbReference type="ARBA" id="ARBA00022741"/>
    </source>
</evidence>
<comment type="subcellular location">
    <subcellularLocation>
        <location evidence="1">Membrane</location>
        <topology evidence="1">Multi-pass membrane protein</topology>
    </subcellularLocation>
</comment>
<evidence type="ECO:0000256" key="7">
    <source>
        <dbReference type="SAM" id="Phobius"/>
    </source>
</evidence>
<feature type="transmembrane region" description="Helical" evidence="7">
    <location>
        <begin position="756"/>
        <end position="777"/>
    </location>
</feature>
<dbReference type="PANTHER" id="PTHR43038:SF4">
    <property type="entry name" value="RIBOSOME-ASSOCIATED ATPASE"/>
    <property type="match status" value="1"/>
</dbReference>
<dbReference type="InterPro" id="IPR027417">
    <property type="entry name" value="P-loop_NTPase"/>
</dbReference>
<dbReference type="PANTHER" id="PTHR43038">
    <property type="entry name" value="ATP-BINDING CASSETTE, SUB-FAMILY H, MEMBER 1"/>
    <property type="match status" value="1"/>
</dbReference>
<feature type="domain" description="ABC transmembrane type-2" evidence="9">
    <location>
        <begin position="667"/>
        <end position="899"/>
    </location>
</feature>
<evidence type="ECO:0000313" key="11">
    <source>
        <dbReference type="Proteomes" id="UP000266305"/>
    </source>
</evidence>
<keyword evidence="3" id="KW-0547">Nucleotide-binding</keyword>
<dbReference type="Proteomes" id="UP000266305">
    <property type="component" value="Unassembled WGS sequence"/>
</dbReference>
<dbReference type="PROSITE" id="PS51012">
    <property type="entry name" value="ABC_TM2"/>
    <property type="match status" value="1"/>
</dbReference>
<gene>
    <name evidence="10" type="ORF">D1114_00395</name>
</gene>
<evidence type="ECO:0000256" key="4">
    <source>
        <dbReference type="ARBA" id="ARBA00022840"/>
    </source>
</evidence>
<dbReference type="PROSITE" id="PS50893">
    <property type="entry name" value="ABC_TRANSPORTER_2"/>
    <property type="match status" value="2"/>
</dbReference>
<dbReference type="Gene3D" id="3.40.50.300">
    <property type="entry name" value="P-loop containing nucleotide triphosphate hydrolases"/>
    <property type="match status" value="2"/>
</dbReference>
<evidence type="ECO:0000256" key="6">
    <source>
        <dbReference type="ARBA" id="ARBA00023136"/>
    </source>
</evidence>
<evidence type="ECO:0000256" key="1">
    <source>
        <dbReference type="ARBA" id="ARBA00004141"/>
    </source>
</evidence>
<feature type="transmembrane region" description="Helical" evidence="7">
    <location>
        <begin position="874"/>
        <end position="896"/>
    </location>
</feature>
<dbReference type="InterPro" id="IPR017871">
    <property type="entry name" value="ABC_transporter-like_CS"/>
</dbReference>
<reference evidence="10 11" key="1">
    <citation type="submission" date="2018-08" db="EMBL/GenBank/DDBJ databases">
        <title>Draft genome sequence of Rhodobacter sphaeroides FY.</title>
        <authorList>
            <person name="Rayyan A."/>
            <person name="Meyer T.E."/>
            <person name="Kyndt J.A."/>
        </authorList>
    </citation>
    <scope>NUCLEOTIDE SEQUENCE [LARGE SCALE GENOMIC DNA]</scope>
    <source>
        <strain evidence="10 11">FY</strain>
    </source>
</reference>
<keyword evidence="5 7" id="KW-1133">Transmembrane helix</keyword>
<dbReference type="Gene3D" id="3.40.1710.10">
    <property type="entry name" value="abc type-2 transporter like domain"/>
    <property type="match status" value="1"/>
</dbReference>
<dbReference type="EMBL" id="QWGP01000001">
    <property type="protein sequence ID" value="RHZ98585.1"/>
    <property type="molecule type" value="Genomic_DNA"/>
</dbReference>
<feature type="domain" description="ABC transporter" evidence="8">
    <location>
        <begin position="268"/>
        <end position="498"/>
    </location>
</feature>
<feature type="transmembrane region" description="Helical" evidence="7">
    <location>
        <begin position="783"/>
        <end position="802"/>
    </location>
</feature>
<evidence type="ECO:0000256" key="5">
    <source>
        <dbReference type="ARBA" id="ARBA00022989"/>
    </source>
</evidence>
<dbReference type="GO" id="GO:0016887">
    <property type="term" value="F:ATP hydrolysis activity"/>
    <property type="evidence" value="ECO:0007669"/>
    <property type="project" value="InterPro"/>
</dbReference>
<accession>A0AAX1URP3</accession>
<sequence length="901" mass="97258">MESAAEIAGVSHRYGTVTALDAVSLAIPAGRMAGLIGPDGVGKSTLLALVAGVRRLQGGGLTVLGHDMTRRAERQAVAPRVAYMPQGLGRNLYPTLTVRENLEFFGRLFGQKAPERAQRIEMLLRATGLDPFPDRPAGKLSGGMKQKLSLCSALIHDPDLLILDEPTTGVDPLSRRQFWELIAAIRTHLPGMSVLVATAYMEEADRFDWLAAMDGGRVIATGSPAELRARTGAATLEAAFIRLLPGGADAAPVILPPRGDAPDATPAIEARHLTKRFDDFTAVDDVSFTIPEGEIFGFLGSNGCGKSTTMKMLTGLQDATEGETRLFGERLGAADMQSRMRIGYMSQGFSLYGELTVRQNLMLHAQLYALPAARRAPRVAEVMAEFDLAEVADQKPESLPLGIRQRLQLAVATIHEPRILILDEPTSGVDPLARDDFWRKLIVLSRERGVTIFITTHFMNEAERCDRISLMHAGRVLEMGTPAEIVSRRGAATLEEAFIACLEEQTGSAGGEAAAMVPPDPAPPAGRMRQALTRAGAYSWRETLELVRDPIRLFFALAAPVILLLTMGFGISFDVNRLSFAVNDQDRSAESRALVDEFASIRQFDRRADFASRADLDARMTRGAVTVALEIPDGFGHDLRRGTVPEVSLWIDGAMPFRAETARGYAAGVLQTFAARLAREEGRGTASPVTVETRFLYNQAFLSANAMVPSIIMLILMLVPAIMAAVSVVREKESGTIANFRSTPVGRAEFLVGKQLPYAVIAWGSFWVLFLLARLLFEVPFSGDLGALAAISAVYVVATTGFGQFISSFTATQVTAVFATAIITIIPTINFSGLIVPVSSLAPAARMLGRAFPGAWYQPVSVGSFVKGFGWAELWPAGLMMLGFCAAYLALSVLALRKQEA</sequence>